<organism evidence="1 2">
    <name type="scientific">Shimia sagamensis</name>
    <dbReference type="NCBI Taxonomy" id="1566352"/>
    <lineage>
        <taxon>Bacteria</taxon>
        <taxon>Pseudomonadati</taxon>
        <taxon>Pseudomonadota</taxon>
        <taxon>Alphaproteobacteria</taxon>
        <taxon>Rhodobacterales</taxon>
        <taxon>Roseobacteraceae</taxon>
    </lineage>
</organism>
<accession>A0ABY1PMK0</accession>
<name>A0ABY1PMK0_9RHOB</name>
<evidence type="ECO:0000313" key="2">
    <source>
        <dbReference type="Proteomes" id="UP001157961"/>
    </source>
</evidence>
<reference evidence="1 2" key="1">
    <citation type="submission" date="2017-05" db="EMBL/GenBank/DDBJ databases">
        <authorList>
            <person name="Varghese N."/>
            <person name="Submissions S."/>
        </authorList>
    </citation>
    <scope>NUCLEOTIDE SEQUENCE [LARGE SCALE GENOMIC DNA]</scope>
    <source>
        <strain evidence="1 2">DSM 29734</strain>
    </source>
</reference>
<proteinExistence type="predicted"/>
<dbReference type="InterPro" id="IPR009389">
    <property type="entry name" value="DUF1045"/>
</dbReference>
<keyword evidence="2" id="KW-1185">Reference proteome</keyword>
<gene>
    <name evidence="1" type="ORF">SAMN06265373_11232</name>
</gene>
<dbReference type="PIRSF" id="PIRSF033328">
    <property type="entry name" value="Phest_Mll4975"/>
    <property type="match status" value="1"/>
</dbReference>
<protein>
    <recommendedName>
        <fullName evidence="3">Phosphonate metabolism protein</fullName>
    </recommendedName>
</protein>
<dbReference type="Gene3D" id="3.90.1140.10">
    <property type="entry name" value="Cyclic phosphodiesterase"/>
    <property type="match status" value="1"/>
</dbReference>
<dbReference type="Proteomes" id="UP001157961">
    <property type="component" value="Unassembled WGS sequence"/>
</dbReference>
<evidence type="ECO:0008006" key="3">
    <source>
        <dbReference type="Google" id="ProtNLM"/>
    </source>
</evidence>
<comment type="caution">
    <text evidence="1">The sequence shown here is derived from an EMBL/GenBank/DDBJ whole genome shotgun (WGS) entry which is preliminary data.</text>
</comment>
<sequence>MGWDPVSGQSMAHPALKGLPRDISEITASPRKYGLHGTIKPPFHLAEGKSAEGLSSDFESLCSKLAPIRLNGLVLARLENFIALKVNGDQKRLANLAATVVCELDTFRAPPSKAELARRRKANLSASQEALLTRWGYPYVLNEFRFHLTLTGCLGTDVETTIAALAPRIEPLLERPFKIDSLTLVGEDTNGMFHEVHRQNLSG</sequence>
<evidence type="ECO:0000313" key="1">
    <source>
        <dbReference type="EMBL" id="SMP35825.1"/>
    </source>
</evidence>
<dbReference type="EMBL" id="FXTY01000012">
    <property type="protein sequence ID" value="SMP35825.1"/>
    <property type="molecule type" value="Genomic_DNA"/>
</dbReference>
<dbReference type="Pfam" id="PF06299">
    <property type="entry name" value="DUF1045"/>
    <property type="match status" value="1"/>
</dbReference>